<dbReference type="GO" id="GO:0006826">
    <property type="term" value="P:iron ion transport"/>
    <property type="evidence" value="ECO:0007669"/>
    <property type="project" value="UniProtKB-KW"/>
</dbReference>
<evidence type="ECO:0000256" key="8">
    <source>
        <dbReference type="ARBA" id="ARBA00023077"/>
    </source>
</evidence>
<proteinExistence type="inferred from homology"/>
<reference evidence="16 17" key="1">
    <citation type="submission" date="2019-03" db="EMBL/GenBank/DDBJ databases">
        <title>Seongchinamella monodicae gen. nov., sp. nov., a novel member of the Gammaproteobacteria isolated from a tidal mudflat of beach.</title>
        <authorList>
            <person name="Yang H.G."/>
            <person name="Kang J.W."/>
            <person name="Lee S.D."/>
        </authorList>
    </citation>
    <scope>NUCLEOTIDE SEQUENCE [LARGE SCALE GENOMIC DNA]</scope>
    <source>
        <strain evidence="16 17">GH4-78</strain>
    </source>
</reference>
<evidence type="ECO:0000313" key="16">
    <source>
        <dbReference type="EMBL" id="TDG14701.1"/>
    </source>
</evidence>
<dbReference type="AlphaFoldDB" id="A0A4R5LTQ4"/>
<evidence type="ECO:0000256" key="4">
    <source>
        <dbReference type="ARBA" id="ARBA00022496"/>
    </source>
</evidence>
<dbReference type="PROSITE" id="PS52016">
    <property type="entry name" value="TONB_DEPENDENT_REC_3"/>
    <property type="match status" value="1"/>
</dbReference>
<dbReference type="PANTHER" id="PTHR32552">
    <property type="entry name" value="FERRICHROME IRON RECEPTOR-RELATED"/>
    <property type="match status" value="1"/>
</dbReference>
<evidence type="ECO:0000256" key="6">
    <source>
        <dbReference type="ARBA" id="ARBA00023004"/>
    </source>
</evidence>
<keyword evidence="17" id="KW-1185">Reference proteome</keyword>
<dbReference type="Gene3D" id="2.40.170.20">
    <property type="entry name" value="TonB-dependent receptor, beta-barrel domain"/>
    <property type="match status" value="1"/>
</dbReference>
<feature type="signal peptide" evidence="13">
    <location>
        <begin position="1"/>
        <end position="47"/>
    </location>
</feature>
<dbReference type="SUPFAM" id="SSF56935">
    <property type="entry name" value="Porins"/>
    <property type="match status" value="1"/>
</dbReference>
<dbReference type="PANTHER" id="PTHR32552:SF81">
    <property type="entry name" value="TONB-DEPENDENT OUTER MEMBRANE RECEPTOR"/>
    <property type="match status" value="1"/>
</dbReference>
<dbReference type="InterPro" id="IPR036942">
    <property type="entry name" value="Beta-barrel_TonB_sf"/>
</dbReference>
<sequence length="766" mass="83801">MNRQRNNLTHKPILYNKTTLRKSAMRKTILALNIGALAALSATTALAQGGKTSTFALEEVIVTAQKRSESSQDVPISIQAFSADGMEKLGATELFDLAKSAPSLSTGGIPGSQAASGLRGIVDNSRNIGIDARMGVYVDGVYQGRSSSANQPLLGLESVEILRGPQGTLFGKNTVSGAINLNTKKASEEFTGELKAGFGNEGYWTGSGYVSGPLGDTVFASIAYSKQERDGLFDNVVLDKEVGDWEQEGARGQLRFLPTDQLEVVVAGDWGKTSSEAPVFTLESRPAYETGKDEELDEVEFWGGALTLNYTTESDYTVSSISAYRESEYYIFGDEDFTPVVDAFQTVFDEDTDQFSQEFRIVSPQHDSYDWVAGIYYFESTVATERFLVFGAPVLPSQALSGTIAIPSEVDVTSYAAYIHGNYRLSEKWELTAGLRFTDEEKELDFNQVNAPSDPAAGGAFLELIGLPPATAAFLASQAPGSLFGAFDLSYEDKFSDSNWSPTVGINYTLNDDVMYYAKYSRGYQSGGFNADFNPYLPGVKFDTEYVDAFEVGIKSTMADGKLRVNADVFVQKFSDYQLFQNVPVGGTNVTVVSNAGEVTSQGAEVETVWLPTDSLQLTFNATYLDATYDKFDNPISAIDPTQPKNFDGNDMSYAPKWKVYAGVQYALPVGDAGELTFNLDYTYQDDMYTSATNVDTVLVPSYDLWNGRVSFTPASYKWELSAWIRNIGDDEYYVGHSLAALTGAERVIWGMPRLYGVEFKYLLGQ</sequence>
<evidence type="ECO:0000256" key="11">
    <source>
        <dbReference type="PROSITE-ProRule" id="PRU01360"/>
    </source>
</evidence>
<comment type="caution">
    <text evidence="16">The sequence shown here is derived from an EMBL/GenBank/DDBJ whole genome shotgun (WGS) entry which is preliminary data.</text>
</comment>
<evidence type="ECO:0000259" key="15">
    <source>
        <dbReference type="Pfam" id="PF07715"/>
    </source>
</evidence>
<keyword evidence="4" id="KW-0410">Iron transport</keyword>
<evidence type="ECO:0000256" key="2">
    <source>
        <dbReference type="ARBA" id="ARBA00022448"/>
    </source>
</evidence>
<dbReference type="InterPro" id="IPR012910">
    <property type="entry name" value="Plug_dom"/>
</dbReference>
<dbReference type="InterPro" id="IPR039426">
    <property type="entry name" value="TonB-dep_rcpt-like"/>
</dbReference>
<dbReference type="Proteomes" id="UP000295554">
    <property type="component" value="Unassembled WGS sequence"/>
</dbReference>
<keyword evidence="3 11" id="KW-1134">Transmembrane beta strand</keyword>
<evidence type="ECO:0000313" key="17">
    <source>
        <dbReference type="Proteomes" id="UP000295554"/>
    </source>
</evidence>
<dbReference type="Pfam" id="PF00593">
    <property type="entry name" value="TonB_dep_Rec_b-barrel"/>
    <property type="match status" value="1"/>
</dbReference>
<keyword evidence="8 12" id="KW-0798">TonB box</keyword>
<keyword evidence="5 11" id="KW-0812">Transmembrane</keyword>
<evidence type="ECO:0000256" key="7">
    <source>
        <dbReference type="ARBA" id="ARBA00023065"/>
    </source>
</evidence>
<keyword evidence="16" id="KW-0675">Receptor</keyword>
<evidence type="ECO:0000256" key="5">
    <source>
        <dbReference type="ARBA" id="ARBA00022692"/>
    </source>
</evidence>
<gene>
    <name evidence="16" type="ORF">E2F43_00195</name>
</gene>
<dbReference type="GO" id="GO:0009279">
    <property type="term" value="C:cell outer membrane"/>
    <property type="evidence" value="ECO:0007669"/>
    <property type="project" value="UniProtKB-SubCell"/>
</dbReference>
<evidence type="ECO:0000256" key="9">
    <source>
        <dbReference type="ARBA" id="ARBA00023136"/>
    </source>
</evidence>
<feature type="domain" description="TonB-dependent receptor-like beta-barrel" evidence="14">
    <location>
        <begin position="293"/>
        <end position="728"/>
    </location>
</feature>
<feature type="chain" id="PRO_5020790085" evidence="13">
    <location>
        <begin position="48"/>
        <end position="766"/>
    </location>
</feature>
<evidence type="ECO:0000256" key="12">
    <source>
        <dbReference type="RuleBase" id="RU003357"/>
    </source>
</evidence>
<dbReference type="EMBL" id="SMSE01000001">
    <property type="protein sequence ID" value="TDG14701.1"/>
    <property type="molecule type" value="Genomic_DNA"/>
</dbReference>
<protein>
    <submittedName>
        <fullName evidence="16">TonB-dependent receptor</fullName>
    </submittedName>
</protein>
<keyword evidence="10 11" id="KW-0998">Cell outer membrane</keyword>
<comment type="similarity">
    <text evidence="11 12">Belongs to the TonB-dependent receptor family.</text>
</comment>
<evidence type="ECO:0000256" key="3">
    <source>
        <dbReference type="ARBA" id="ARBA00022452"/>
    </source>
</evidence>
<dbReference type="OrthoDB" id="7051185at2"/>
<dbReference type="Pfam" id="PF07715">
    <property type="entry name" value="Plug"/>
    <property type="match status" value="1"/>
</dbReference>
<evidence type="ECO:0000259" key="14">
    <source>
        <dbReference type="Pfam" id="PF00593"/>
    </source>
</evidence>
<evidence type="ECO:0000256" key="13">
    <source>
        <dbReference type="SAM" id="SignalP"/>
    </source>
</evidence>
<accession>A0A4R5LTQ4</accession>
<organism evidence="16 17">
    <name type="scientific">Seongchinamella unica</name>
    <dbReference type="NCBI Taxonomy" id="2547392"/>
    <lineage>
        <taxon>Bacteria</taxon>
        <taxon>Pseudomonadati</taxon>
        <taxon>Pseudomonadota</taxon>
        <taxon>Gammaproteobacteria</taxon>
        <taxon>Cellvibrionales</taxon>
        <taxon>Halieaceae</taxon>
        <taxon>Seongchinamella</taxon>
    </lineage>
</organism>
<dbReference type="InterPro" id="IPR000531">
    <property type="entry name" value="Beta-barrel_TonB"/>
</dbReference>
<keyword evidence="2 11" id="KW-0813">Transport</keyword>
<name>A0A4R5LTQ4_9GAMM</name>
<keyword evidence="9 11" id="KW-0472">Membrane</keyword>
<comment type="subcellular location">
    <subcellularLocation>
        <location evidence="1 11">Cell outer membrane</location>
        <topology evidence="1 11">Multi-pass membrane protein</topology>
    </subcellularLocation>
</comment>
<keyword evidence="7" id="KW-0406">Ion transport</keyword>
<keyword evidence="13" id="KW-0732">Signal</keyword>
<evidence type="ECO:0000256" key="1">
    <source>
        <dbReference type="ARBA" id="ARBA00004571"/>
    </source>
</evidence>
<keyword evidence="6" id="KW-0408">Iron</keyword>
<evidence type="ECO:0000256" key="10">
    <source>
        <dbReference type="ARBA" id="ARBA00023237"/>
    </source>
</evidence>
<feature type="domain" description="TonB-dependent receptor plug" evidence="15">
    <location>
        <begin position="72"/>
        <end position="178"/>
    </location>
</feature>